<dbReference type="InterPro" id="IPR036388">
    <property type="entry name" value="WH-like_DNA-bd_sf"/>
</dbReference>
<dbReference type="SMART" id="SM00418">
    <property type="entry name" value="HTH_ARSR"/>
    <property type="match status" value="1"/>
</dbReference>
<comment type="caution">
    <text evidence="2">The sequence shown here is derived from an EMBL/GenBank/DDBJ whole genome shotgun (WGS) entry which is preliminary data.</text>
</comment>
<dbReference type="InterPro" id="IPR011991">
    <property type="entry name" value="ArsR-like_HTH"/>
</dbReference>
<evidence type="ECO:0000259" key="1">
    <source>
        <dbReference type="SMART" id="SM00418"/>
    </source>
</evidence>
<evidence type="ECO:0000313" key="2">
    <source>
        <dbReference type="EMBL" id="GID10000.1"/>
    </source>
</evidence>
<feature type="domain" description="HTH arsR-type" evidence="1">
    <location>
        <begin position="14"/>
        <end position="93"/>
    </location>
</feature>
<dbReference type="InterPro" id="IPR036390">
    <property type="entry name" value="WH_DNA-bd_sf"/>
</dbReference>
<dbReference type="RefSeq" id="WP_203655064.1">
    <property type="nucleotide sequence ID" value="NZ_BAAAZM010000002.1"/>
</dbReference>
<dbReference type="InterPro" id="IPR001845">
    <property type="entry name" value="HTH_ArsR_DNA-bd_dom"/>
</dbReference>
<dbReference type="GO" id="GO:0003700">
    <property type="term" value="F:DNA-binding transcription factor activity"/>
    <property type="evidence" value="ECO:0007669"/>
    <property type="project" value="InterPro"/>
</dbReference>
<evidence type="ECO:0000313" key="3">
    <source>
        <dbReference type="Proteomes" id="UP000612808"/>
    </source>
</evidence>
<dbReference type="EMBL" id="BOMB01000004">
    <property type="protein sequence ID" value="GID10000.1"/>
    <property type="molecule type" value="Genomic_DNA"/>
</dbReference>
<dbReference type="AlphaFoldDB" id="A0A8J3J0W3"/>
<keyword evidence="3" id="KW-1185">Reference proteome</keyword>
<dbReference type="CDD" id="cd00090">
    <property type="entry name" value="HTH_ARSR"/>
    <property type="match status" value="1"/>
</dbReference>
<proteinExistence type="predicted"/>
<organism evidence="2 3">
    <name type="scientific">Actinocatenispora rupis</name>
    <dbReference type="NCBI Taxonomy" id="519421"/>
    <lineage>
        <taxon>Bacteria</taxon>
        <taxon>Bacillati</taxon>
        <taxon>Actinomycetota</taxon>
        <taxon>Actinomycetes</taxon>
        <taxon>Micromonosporales</taxon>
        <taxon>Micromonosporaceae</taxon>
        <taxon>Actinocatenispora</taxon>
    </lineage>
</organism>
<dbReference type="Proteomes" id="UP000612808">
    <property type="component" value="Unassembled WGS sequence"/>
</dbReference>
<sequence length="187" mass="21252">MTEQPPAEEITDAAALRLLAHPIRRRIEACLRDGPANSAQVARQLGESTGLVSYHLRQMARHGFIEEVPELAKGRERWWRPVPGDRRIPPYSRQDAAMRAASAQLARQHLAELIEQYERFEAGAADLGEWADAFVFSRATIHLELPRMKEFFEEYIALLYRYSEPADSPGTRAVALRLFGFPQPPDD</sequence>
<dbReference type="Gene3D" id="1.10.10.10">
    <property type="entry name" value="Winged helix-like DNA-binding domain superfamily/Winged helix DNA-binding domain"/>
    <property type="match status" value="1"/>
</dbReference>
<protein>
    <submittedName>
        <fullName evidence="2">Transcriptional regulator</fullName>
    </submittedName>
</protein>
<dbReference type="Pfam" id="PF12840">
    <property type="entry name" value="HTH_20"/>
    <property type="match status" value="1"/>
</dbReference>
<reference evidence="2" key="1">
    <citation type="submission" date="2021-01" db="EMBL/GenBank/DDBJ databases">
        <title>Whole genome shotgun sequence of Actinocatenispora rupis NBRC 107355.</title>
        <authorList>
            <person name="Komaki H."/>
            <person name="Tamura T."/>
        </authorList>
    </citation>
    <scope>NUCLEOTIDE SEQUENCE</scope>
    <source>
        <strain evidence="2">NBRC 107355</strain>
    </source>
</reference>
<name>A0A8J3J0W3_9ACTN</name>
<accession>A0A8J3J0W3</accession>
<gene>
    <name evidence="2" type="ORF">Aru02nite_08890</name>
</gene>
<dbReference type="SUPFAM" id="SSF46785">
    <property type="entry name" value="Winged helix' DNA-binding domain"/>
    <property type="match status" value="1"/>
</dbReference>